<dbReference type="PANTHER" id="PTHR34068">
    <property type="entry name" value="UPF0145 PROTEIN YBJQ"/>
    <property type="match status" value="1"/>
</dbReference>
<dbReference type="SUPFAM" id="SSF117782">
    <property type="entry name" value="YbjQ-like"/>
    <property type="match status" value="1"/>
</dbReference>
<dbReference type="Pfam" id="PF01906">
    <property type="entry name" value="YbjQ_1"/>
    <property type="match status" value="1"/>
</dbReference>
<protein>
    <recommendedName>
        <fullName evidence="2">UPF0145 protein BTN85_1609</fullName>
    </recommendedName>
</protein>
<dbReference type="Proteomes" id="UP000185744">
    <property type="component" value="Unassembled WGS sequence"/>
</dbReference>
<evidence type="ECO:0000256" key="1">
    <source>
        <dbReference type="ARBA" id="ARBA00010751"/>
    </source>
</evidence>
<name>A0A1Q6DXM6_METT1</name>
<dbReference type="Gene3D" id="3.30.110.70">
    <property type="entry name" value="Hypothetical protein apc22750. Chain B"/>
    <property type="match status" value="1"/>
</dbReference>
<gene>
    <name evidence="3" type="ORF">BTN85_1609</name>
</gene>
<evidence type="ECO:0000313" key="3">
    <source>
        <dbReference type="EMBL" id="OKY79103.1"/>
    </source>
</evidence>
<proteinExistence type="inferred from homology"/>
<evidence type="ECO:0000313" key="4">
    <source>
        <dbReference type="Proteomes" id="UP000185744"/>
    </source>
</evidence>
<dbReference type="STRING" id="1903181.BTN85_1609"/>
<dbReference type="InParanoid" id="A0A1Q6DXM6"/>
<comment type="caution">
    <text evidence="3">The sequence shown here is derived from an EMBL/GenBank/DDBJ whole genome shotgun (WGS) entry which is preliminary data.</text>
</comment>
<reference evidence="3" key="1">
    <citation type="submission" date="2016-12" db="EMBL/GenBank/DDBJ databases">
        <title>Discovery of methanogenic haloarchaea.</title>
        <authorList>
            <person name="Sorokin D.Y."/>
            <person name="Makarova K.S."/>
            <person name="Abbas B."/>
            <person name="Ferrer M."/>
            <person name="Golyshin P.N."/>
        </authorList>
    </citation>
    <scope>NUCLEOTIDE SEQUENCE [LARGE SCALE GENOMIC DNA]</scope>
    <source>
        <strain evidence="3">HMET1</strain>
    </source>
</reference>
<dbReference type="InterPro" id="IPR002765">
    <property type="entry name" value="UPF0145_YbjQ-like"/>
</dbReference>
<dbReference type="HAMAP" id="MF_00338">
    <property type="entry name" value="UPF0145"/>
    <property type="match status" value="1"/>
</dbReference>
<keyword evidence="4" id="KW-1185">Reference proteome</keyword>
<dbReference type="InterPro" id="IPR035439">
    <property type="entry name" value="UPF0145_dom_sf"/>
</dbReference>
<organism evidence="3 4">
    <name type="scientific">Methanohalarchaeum thermophilum</name>
    <dbReference type="NCBI Taxonomy" id="1903181"/>
    <lineage>
        <taxon>Archaea</taxon>
        <taxon>Methanobacteriati</taxon>
        <taxon>Methanobacteriota</taxon>
        <taxon>Methanonatronarchaeia</taxon>
        <taxon>Methanonatronarchaeales</taxon>
        <taxon>Methanonatronarchaeaceae</taxon>
        <taxon>Candidatus Methanohalarchaeum</taxon>
    </lineage>
</organism>
<sequence length="106" mass="11648">MIISNRENIVGKEIKKELGLVRGNTIRARNVARDITQALRNLVGGELKAYTELMAEAREEAIDRMEKEAEKLGADAIVNVRFMTSMVASGGAEILAYGTAVELQKK</sequence>
<dbReference type="PANTHER" id="PTHR34068:SF2">
    <property type="entry name" value="UPF0145 PROTEIN SCO3412"/>
    <property type="match status" value="1"/>
</dbReference>
<accession>A0A1Q6DXM6</accession>
<evidence type="ECO:0000256" key="2">
    <source>
        <dbReference type="HAMAP-Rule" id="MF_00338"/>
    </source>
</evidence>
<dbReference type="AlphaFoldDB" id="A0A1Q6DXM6"/>
<dbReference type="EMBL" id="MSDW01000001">
    <property type="protein sequence ID" value="OKY79103.1"/>
    <property type="molecule type" value="Genomic_DNA"/>
</dbReference>
<comment type="similarity">
    <text evidence="1 2">Belongs to the UPF0145 family.</text>
</comment>